<sequence length="48" mass="5100">MYCPTGIYGRGKGTGWNSQEPVRSSIDLSINKRLALAINKAGLSGNGF</sequence>
<gene>
    <name evidence="1" type="ORF">METZ01_LOCUS91599</name>
</gene>
<evidence type="ECO:0000313" key="1">
    <source>
        <dbReference type="EMBL" id="SVA38745.1"/>
    </source>
</evidence>
<name>A0A381VEF8_9ZZZZ</name>
<protein>
    <submittedName>
        <fullName evidence="1">Uncharacterized protein</fullName>
    </submittedName>
</protein>
<reference evidence="1" key="1">
    <citation type="submission" date="2018-05" db="EMBL/GenBank/DDBJ databases">
        <authorList>
            <person name="Lanie J.A."/>
            <person name="Ng W.-L."/>
            <person name="Kazmierczak K.M."/>
            <person name="Andrzejewski T.M."/>
            <person name="Davidsen T.M."/>
            <person name="Wayne K.J."/>
            <person name="Tettelin H."/>
            <person name="Glass J.I."/>
            <person name="Rusch D."/>
            <person name="Podicherti R."/>
            <person name="Tsui H.-C.T."/>
            <person name="Winkler M.E."/>
        </authorList>
    </citation>
    <scope>NUCLEOTIDE SEQUENCE</scope>
</reference>
<proteinExistence type="predicted"/>
<dbReference type="AlphaFoldDB" id="A0A381VEF8"/>
<accession>A0A381VEF8</accession>
<organism evidence="1">
    <name type="scientific">marine metagenome</name>
    <dbReference type="NCBI Taxonomy" id="408172"/>
    <lineage>
        <taxon>unclassified sequences</taxon>
        <taxon>metagenomes</taxon>
        <taxon>ecological metagenomes</taxon>
    </lineage>
</organism>
<dbReference type="EMBL" id="UINC01008617">
    <property type="protein sequence ID" value="SVA38745.1"/>
    <property type="molecule type" value="Genomic_DNA"/>
</dbReference>